<reference evidence="2" key="2">
    <citation type="journal article" date="2024" name="Plant">
        <title>Genomic evolution and insights into agronomic trait innovations of Sesamum species.</title>
        <authorList>
            <person name="Miao H."/>
            <person name="Wang L."/>
            <person name="Qu L."/>
            <person name="Liu H."/>
            <person name="Sun Y."/>
            <person name="Le M."/>
            <person name="Wang Q."/>
            <person name="Wei S."/>
            <person name="Zheng Y."/>
            <person name="Lin W."/>
            <person name="Duan Y."/>
            <person name="Cao H."/>
            <person name="Xiong S."/>
            <person name="Wang X."/>
            <person name="Wei L."/>
            <person name="Li C."/>
            <person name="Ma Q."/>
            <person name="Ju M."/>
            <person name="Zhao R."/>
            <person name="Li G."/>
            <person name="Mu C."/>
            <person name="Tian Q."/>
            <person name="Mei H."/>
            <person name="Zhang T."/>
            <person name="Gao T."/>
            <person name="Zhang H."/>
        </authorList>
    </citation>
    <scope>NUCLEOTIDE SEQUENCE</scope>
    <source>
        <strain evidence="2">KEN1</strain>
    </source>
</reference>
<comment type="caution">
    <text evidence="2">The sequence shown here is derived from an EMBL/GenBank/DDBJ whole genome shotgun (WGS) entry which is preliminary data.</text>
</comment>
<dbReference type="AlphaFoldDB" id="A0AAW2WWG7"/>
<proteinExistence type="predicted"/>
<evidence type="ECO:0000256" key="1">
    <source>
        <dbReference type="SAM" id="MobiDB-lite"/>
    </source>
</evidence>
<sequence length="90" mass="10411">MPRFYDSHNKGPCGRYAIPFSSHEIPKIFCLTSSHDPEDSKRNMLLSVRPDPSTDWHSNRRPPQLVRQENIVVLHRSQQRCSFPSIPSVP</sequence>
<reference evidence="2" key="1">
    <citation type="submission" date="2020-06" db="EMBL/GenBank/DDBJ databases">
        <authorList>
            <person name="Li T."/>
            <person name="Hu X."/>
            <person name="Zhang T."/>
            <person name="Song X."/>
            <person name="Zhang H."/>
            <person name="Dai N."/>
            <person name="Sheng W."/>
            <person name="Hou X."/>
            <person name="Wei L."/>
        </authorList>
    </citation>
    <scope>NUCLEOTIDE SEQUENCE</scope>
    <source>
        <strain evidence="2">KEN1</strain>
        <tissue evidence="2">Leaf</tissue>
    </source>
</reference>
<dbReference type="EMBL" id="JACGWN010000006">
    <property type="protein sequence ID" value="KAL0445820.1"/>
    <property type="molecule type" value="Genomic_DNA"/>
</dbReference>
<gene>
    <name evidence="2" type="ORF">Slati_1709900</name>
</gene>
<feature type="region of interest" description="Disordered" evidence="1">
    <location>
        <begin position="37"/>
        <end position="61"/>
    </location>
</feature>
<accession>A0AAW2WWG7</accession>
<organism evidence="2">
    <name type="scientific">Sesamum latifolium</name>
    <dbReference type="NCBI Taxonomy" id="2727402"/>
    <lineage>
        <taxon>Eukaryota</taxon>
        <taxon>Viridiplantae</taxon>
        <taxon>Streptophyta</taxon>
        <taxon>Embryophyta</taxon>
        <taxon>Tracheophyta</taxon>
        <taxon>Spermatophyta</taxon>
        <taxon>Magnoliopsida</taxon>
        <taxon>eudicotyledons</taxon>
        <taxon>Gunneridae</taxon>
        <taxon>Pentapetalae</taxon>
        <taxon>asterids</taxon>
        <taxon>lamiids</taxon>
        <taxon>Lamiales</taxon>
        <taxon>Pedaliaceae</taxon>
        <taxon>Sesamum</taxon>
    </lineage>
</organism>
<evidence type="ECO:0000313" key="2">
    <source>
        <dbReference type="EMBL" id="KAL0445820.1"/>
    </source>
</evidence>
<protein>
    <submittedName>
        <fullName evidence="2">Uncharacterized protein</fullName>
    </submittedName>
</protein>
<name>A0AAW2WWG7_9LAMI</name>